<name>B4FYQ3_MAIZE</name>
<sequence>MCGASDFWPLLSSTNTKPGPDLRSIVHDMCL</sequence>
<dbReference type="EMBL" id="BT042241">
    <property type="protein sequence ID" value="ACF87246.1"/>
    <property type="molecule type" value="mRNA"/>
</dbReference>
<accession>B4FYQ3</accession>
<evidence type="ECO:0000313" key="1">
    <source>
        <dbReference type="EMBL" id="ACF87246.1"/>
    </source>
</evidence>
<proteinExistence type="evidence at transcript level"/>
<reference evidence="1" key="1">
    <citation type="journal article" date="2009" name="PLoS Genet.">
        <title>Sequencing, mapping, and analysis of 27,455 maize full-length cDNAs.</title>
        <authorList>
            <person name="Soderlund C."/>
            <person name="Descour A."/>
            <person name="Kudrna D."/>
            <person name="Bomhoff M."/>
            <person name="Boyd L."/>
            <person name="Currie J."/>
            <person name="Angelova A."/>
            <person name="Collura K."/>
            <person name="Wissotski M."/>
            <person name="Ashley E."/>
            <person name="Morrow D."/>
            <person name="Fernandes J."/>
            <person name="Walbot V."/>
            <person name="Yu Y."/>
        </authorList>
    </citation>
    <scope>NUCLEOTIDE SEQUENCE</scope>
    <source>
        <strain evidence="1">B73</strain>
    </source>
</reference>
<organism evidence="1">
    <name type="scientific">Zea mays</name>
    <name type="common">Maize</name>
    <dbReference type="NCBI Taxonomy" id="4577"/>
    <lineage>
        <taxon>Eukaryota</taxon>
        <taxon>Viridiplantae</taxon>
        <taxon>Streptophyta</taxon>
        <taxon>Embryophyta</taxon>
        <taxon>Tracheophyta</taxon>
        <taxon>Spermatophyta</taxon>
        <taxon>Magnoliopsida</taxon>
        <taxon>Liliopsida</taxon>
        <taxon>Poales</taxon>
        <taxon>Poaceae</taxon>
        <taxon>PACMAD clade</taxon>
        <taxon>Panicoideae</taxon>
        <taxon>Andropogonodae</taxon>
        <taxon>Andropogoneae</taxon>
        <taxon>Tripsacinae</taxon>
        <taxon>Zea</taxon>
    </lineage>
</organism>
<dbReference type="AlphaFoldDB" id="B4FYQ3"/>
<protein>
    <submittedName>
        <fullName evidence="1">Uncharacterized protein</fullName>
    </submittedName>
</protein>